<evidence type="ECO:0000313" key="1">
    <source>
        <dbReference type="EMBL" id="GAI04081.1"/>
    </source>
</evidence>
<dbReference type="EMBL" id="BARV01005829">
    <property type="protein sequence ID" value="GAI04081.1"/>
    <property type="molecule type" value="Genomic_DNA"/>
</dbReference>
<comment type="caution">
    <text evidence="1">The sequence shown here is derived from an EMBL/GenBank/DDBJ whole genome shotgun (WGS) entry which is preliminary data.</text>
</comment>
<organism evidence="1">
    <name type="scientific">marine sediment metagenome</name>
    <dbReference type="NCBI Taxonomy" id="412755"/>
    <lineage>
        <taxon>unclassified sequences</taxon>
        <taxon>metagenomes</taxon>
        <taxon>ecological metagenomes</taxon>
    </lineage>
</organism>
<sequence>MFLKMRNATKTTVSTFGAIIGIAGIEHGIGEILQGNMPPAGIVIES</sequence>
<protein>
    <submittedName>
        <fullName evidence="1">Uncharacterized protein</fullName>
    </submittedName>
</protein>
<dbReference type="AlphaFoldDB" id="X1LE16"/>
<proteinExistence type="predicted"/>
<accession>X1LE16</accession>
<name>X1LE16_9ZZZZ</name>
<reference evidence="1" key="1">
    <citation type="journal article" date="2014" name="Front. Microbiol.">
        <title>High frequency of phylogenetically diverse reductive dehalogenase-homologous genes in deep subseafloor sedimentary metagenomes.</title>
        <authorList>
            <person name="Kawai M."/>
            <person name="Futagami T."/>
            <person name="Toyoda A."/>
            <person name="Takaki Y."/>
            <person name="Nishi S."/>
            <person name="Hori S."/>
            <person name="Arai W."/>
            <person name="Tsubouchi T."/>
            <person name="Morono Y."/>
            <person name="Uchiyama I."/>
            <person name="Ito T."/>
            <person name="Fujiyama A."/>
            <person name="Inagaki F."/>
            <person name="Takami H."/>
        </authorList>
    </citation>
    <scope>NUCLEOTIDE SEQUENCE</scope>
    <source>
        <strain evidence="1">Expedition CK06-06</strain>
    </source>
</reference>
<gene>
    <name evidence="1" type="ORF">S06H3_11859</name>
</gene>